<dbReference type="GO" id="GO:0004132">
    <property type="term" value="F:dCMP deaminase activity"/>
    <property type="evidence" value="ECO:0007669"/>
    <property type="project" value="InterPro"/>
</dbReference>
<proteinExistence type="inferred from homology"/>
<dbReference type="CDD" id="cd01286">
    <property type="entry name" value="deoxycytidylate_deaminase"/>
    <property type="match status" value="1"/>
</dbReference>
<comment type="cofactor">
    <cofactor evidence="1">
        <name>Zn(2+)</name>
        <dbReference type="ChEBI" id="CHEBI:29105"/>
    </cofactor>
</comment>
<comment type="similarity">
    <text evidence="2">Belongs to the cytidine and deoxycytidylate deaminase family.</text>
</comment>
<dbReference type="PANTHER" id="PTHR11086:SF18">
    <property type="entry name" value="DEOXYCYTIDYLATE DEAMINASE"/>
    <property type="match status" value="1"/>
</dbReference>
<evidence type="ECO:0000256" key="3">
    <source>
        <dbReference type="ARBA" id="ARBA00022723"/>
    </source>
</evidence>
<evidence type="ECO:0000256" key="2">
    <source>
        <dbReference type="ARBA" id="ARBA00006576"/>
    </source>
</evidence>
<evidence type="ECO:0000313" key="7">
    <source>
        <dbReference type="EMBL" id="QHT08722.1"/>
    </source>
</evidence>
<dbReference type="EMBL" id="MN739500">
    <property type="protein sequence ID" value="QHT08722.1"/>
    <property type="molecule type" value="Genomic_DNA"/>
</dbReference>
<evidence type="ECO:0000259" key="6">
    <source>
        <dbReference type="PROSITE" id="PS51747"/>
    </source>
</evidence>
<dbReference type="AlphaFoldDB" id="A0A6C0CX27"/>
<dbReference type="GO" id="GO:0005737">
    <property type="term" value="C:cytoplasm"/>
    <property type="evidence" value="ECO:0007669"/>
    <property type="project" value="TreeGrafter"/>
</dbReference>
<keyword evidence="5" id="KW-0862">Zinc</keyword>
<dbReference type="GO" id="GO:0008270">
    <property type="term" value="F:zinc ion binding"/>
    <property type="evidence" value="ECO:0007669"/>
    <property type="project" value="InterPro"/>
</dbReference>
<dbReference type="Pfam" id="PF00383">
    <property type="entry name" value="dCMP_cyt_deam_1"/>
    <property type="match status" value="1"/>
</dbReference>
<dbReference type="InterPro" id="IPR016192">
    <property type="entry name" value="APOBEC/CMP_deaminase_Zn-bd"/>
</dbReference>
<dbReference type="PANTHER" id="PTHR11086">
    <property type="entry name" value="DEOXYCYTIDYLATE DEAMINASE-RELATED"/>
    <property type="match status" value="1"/>
</dbReference>
<protein>
    <recommendedName>
        <fullName evidence="6">CMP/dCMP-type deaminase domain-containing protein</fullName>
    </recommendedName>
</protein>
<dbReference type="InterPro" id="IPR015517">
    <property type="entry name" value="dCMP_deaminase-rel"/>
</dbReference>
<keyword evidence="3" id="KW-0479">Metal-binding</keyword>
<reference evidence="7" key="1">
    <citation type="journal article" date="2020" name="Nature">
        <title>Giant virus diversity and host interactions through global metagenomics.</title>
        <authorList>
            <person name="Schulz F."/>
            <person name="Roux S."/>
            <person name="Paez-Espino D."/>
            <person name="Jungbluth S."/>
            <person name="Walsh D.A."/>
            <person name="Denef V.J."/>
            <person name="McMahon K.D."/>
            <person name="Konstantinidis K.T."/>
            <person name="Eloe-Fadrosh E.A."/>
            <person name="Kyrpides N.C."/>
            <person name="Woyke T."/>
        </authorList>
    </citation>
    <scope>NUCLEOTIDE SEQUENCE</scope>
    <source>
        <strain evidence="7">GVMAG-M-3300023109-53</strain>
    </source>
</reference>
<evidence type="ECO:0000256" key="5">
    <source>
        <dbReference type="ARBA" id="ARBA00022833"/>
    </source>
</evidence>
<dbReference type="InterPro" id="IPR016473">
    <property type="entry name" value="dCMP_deaminase"/>
</dbReference>
<evidence type="ECO:0000256" key="4">
    <source>
        <dbReference type="ARBA" id="ARBA00022801"/>
    </source>
</evidence>
<dbReference type="SUPFAM" id="SSF53927">
    <property type="entry name" value="Cytidine deaminase-like"/>
    <property type="match status" value="1"/>
</dbReference>
<dbReference type="Gene3D" id="3.40.140.10">
    <property type="entry name" value="Cytidine Deaminase, domain 2"/>
    <property type="match status" value="1"/>
</dbReference>
<dbReference type="GO" id="GO:0006220">
    <property type="term" value="P:pyrimidine nucleotide metabolic process"/>
    <property type="evidence" value="ECO:0007669"/>
    <property type="project" value="InterPro"/>
</dbReference>
<dbReference type="InterPro" id="IPR035105">
    <property type="entry name" value="Deoxycytidylate_deaminase_dom"/>
</dbReference>
<name>A0A6C0CX27_9ZZZZ</name>
<keyword evidence="4" id="KW-0378">Hydrolase</keyword>
<dbReference type="PROSITE" id="PS51747">
    <property type="entry name" value="CYT_DCMP_DEAMINASES_2"/>
    <property type="match status" value="1"/>
</dbReference>
<sequence>MDRPSWTEYFKQLALITASRSPCERLKVGCVLVKDNRIISQGYNGFLPGAPHESKVIDNHEQATVHAEQNAITDCAKRGVSSADCDAYITHYPCVNCMKILCASGIKNIFYINDYKNDSLVDYFKSISNIQTLSKI</sequence>
<accession>A0A6C0CX27</accession>
<feature type="domain" description="CMP/dCMP-type deaminase" evidence="6">
    <location>
        <begin position="5"/>
        <end position="123"/>
    </location>
</feature>
<organism evidence="7">
    <name type="scientific">viral metagenome</name>
    <dbReference type="NCBI Taxonomy" id="1070528"/>
    <lineage>
        <taxon>unclassified sequences</taxon>
        <taxon>metagenomes</taxon>
        <taxon>organismal metagenomes</taxon>
    </lineage>
</organism>
<dbReference type="PROSITE" id="PS00903">
    <property type="entry name" value="CYT_DCMP_DEAMINASES_1"/>
    <property type="match status" value="1"/>
</dbReference>
<evidence type="ECO:0000256" key="1">
    <source>
        <dbReference type="ARBA" id="ARBA00001947"/>
    </source>
</evidence>
<dbReference type="PIRSF" id="PIRSF006019">
    <property type="entry name" value="dCMP_deaminase"/>
    <property type="match status" value="1"/>
</dbReference>
<dbReference type="InterPro" id="IPR002125">
    <property type="entry name" value="CMP_dCMP_dom"/>
</dbReference>
<dbReference type="InterPro" id="IPR016193">
    <property type="entry name" value="Cytidine_deaminase-like"/>
</dbReference>